<gene>
    <name evidence="2" type="ORF">GFSPODELE1_LOCUS2281</name>
</gene>
<protein>
    <submittedName>
        <fullName evidence="2">Uncharacterized protein</fullName>
    </submittedName>
</protein>
<accession>A0ABP1CSN0</accession>
<proteinExistence type="predicted"/>
<keyword evidence="1" id="KW-0472">Membrane</keyword>
<sequence>MPAVSTTASVFRPSSIGLTSSILSEVLSVHSLTTVRSSSPPSLSPGPSVTGCPHLDASISKPSNVPAYYVSIQVSATPTASPKAIHVAIAIGITCAVIFVGICVWMYIVHVRVRRLRYHSPHGDIDPFLDHTANHCPKPSSIETAPLSSTFTIDGVALDGLSSFSAPSEHFAQQCCLSQPTLPNIASSACNINTPPPAYCG</sequence>
<name>A0ABP1CSN0_9APHY</name>
<dbReference type="EMBL" id="OZ037954">
    <property type="protein sequence ID" value="CAL1698701.1"/>
    <property type="molecule type" value="Genomic_DNA"/>
</dbReference>
<reference evidence="3" key="1">
    <citation type="submission" date="2024-04" db="EMBL/GenBank/DDBJ databases">
        <authorList>
            <person name="Shaw F."/>
            <person name="Minotto A."/>
        </authorList>
    </citation>
    <scope>NUCLEOTIDE SEQUENCE [LARGE SCALE GENOMIC DNA]</scope>
</reference>
<keyword evidence="1" id="KW-1133">Transmembrane helix</keyword>
<feature type="transmembrane region" description="Helical" evidence="1">
    <location>
        <begin position="84"/>
        <end position="108"/>
    </location>
</feature>
<evidence type="ECO:0000313" key="2">
    <source>
        <dbReference type="EMBL" id="CAL1698701.1"/>
    </source>
</evidence>
<dbReference type="Proteomes" id="UP001497453">
    <property type="component" value="Chromosome 11"/>
</dbReference>
<keyword evidence="3" id="KW-1185">Reference proteome</keyword>
<evidence type="ECO:0000256" key="1">
    <source>
        <dbReference type="SAM" id="Phobius"/>
    </source>
</evidence>
<keyword evidence="1" id="KW-0812">Transmembrane</keyword>
<evidence type="ECO:0000313" key="3">
    <source>
        <dbReference type="Proteomes" id="UP001497453"/>
    </source>
</evidence>
<organism evidence="2 3">
    <name type="scientific">Somion occarium</name>
    <dbReference type="NCBI Taxonomy" id="3059160"/>
    <lineage>
        <taxon>Eukaryota</taxon>
        <taxon>Fungi</taxon>
        <taxon>Dikarya</taxon>
        <taxon>Basidiomycota</taxon>
        <taxon>Agaricomycotina</taxon>
        <taxon>Agaricomycetes</taxon>
        <taxon>Polyporales</taxon>
        <taxon>Cerrenaceae</taxon>
        <taxon>Somion</taxon>
    </lineage>
</organism>